<dbReference type="Proteomes" id="UP000243525">
    <property type="component" value="Unassembled WGS sequence"/>
</dbReference>
<dbReference type="PANTHER" id="PTHR43133:SF46">
    <property type="entry name" value="RNA POLYMERASE SIGMA-70 FACTOR ECF SUBFAMILY"/>
    <property type="match status" value="1"/>
</dbReference>
<dbReference type="Gene3D" id="1.10.1740.10">
    <property type="match status" value="1"/>
</dbReference>
<dbReference type="InterPro" id="IPR013249">
    <property type="entry name" value="RNA_pol_sigma70_r4_t2"/>
</dbReference>
<organism evidence="7 8">
    <name type="scientific">Mangrovibacterium marinum</name>
    <dbReference type="NCBI Taxonomy" id="1639118"/>
    <lineage>
        <taxon>Bacteria</taxon>
        <taxon>Pseudomonadati</taxon>
        <taxon>Bacteroidota</taxon>
        <taxon>Bacteroidia</taxon>
        <taxon>Marinilabiliales</taxon>
        <taxon>Prolixibacteraceae</taxon>
        <taxon>Mangrovibacterium</taxon>
    </lineage>
</organism>
<reference evidence="7 8" key="1">
    <citation type="submission" date="2018-04" db="EMBL/GenBank/DDBJ databases">
        <title>Genomic Encyclopedia of Archaeal and Bacterial Type Strains, Phase II (KMG-II): from individual species to whole genera.</title>
        <authorList>
            <person name="Goeker M."/>
        </authorList>
    </citation>
    <scope>NUCLEOTIDE SEQUENCE [LARGE SCALE GENOMIC DNA]</scope>
    <source>
        <strain evidence="7 8">DSM 28823</strain>
    </source>
</reference>
<dbReference type="InterPro" id="IPR039425">
    <property type="entry name" value="RNA_pol_sigma-70-like"/>
</dbReference>
<protein>
    <submittedName>
        <fullName evidence="7">RNA polymerase sigma-70 factor (ECF subfamily)</fullName>
    </submittedName>
</protein>
<dbReference type="AlphaFoldDB" id="A0A2T5C6E9"/>
<dbReference type="InterPro" id="IPR014284">
    <property type="entry name" value="RNA_pol_sigma-70_dom"/>
</dbReference>
<dbReference type="EMBL" id="QAAD01000001">
    <property type="protein sequence ID" value="PTN10525.1"/>
    <property type="molecule type" value="Genomic_DNA"/>
</dbReference>
<keyword evidence="2" id="KW-0805">Transcription regulation</keyword>
<dbReference type="InterPro" id="IPR013325">
    <property type="entry name" value="RNA_pol_sigma_r2"/>
</dbReference>
<evidence type="ECO:0000313" key="8">
    <source>
        <dbReference type="Proteomes" id="UP000243525"/>
    </source>
</evidence>
<dbReference type="SUPFAM" id="SSF88946">
    <property type="entry name" value="Sigma2 domain of RNA polymerase sigma factors"/>
    <property type="match status" value="1"/>
</dbReference>
<feature type="domain" description="RNA polymerase sigma-70 region 2" evidence="5">
    <location>
        <begin position="30"/>
        <end position="96"/>
    </location>
</feature>
<dbReference type="GO" id="GO:0006352">
    <property type="term" value="P:DNA-templated transcription initiation"/>
    <property type="evidence" value="ECO:0007669"/>
    <property type="project" value="InterPro"/>
</dbReference>
<keyword evidence="8" id="KW-1185">Reference proteome</keyword>
<dbReference type="GO" id="GO:0003677">
    <property type="term" value="F:DNA binding"/>
    <property type="evidence" value="ECO:0007669"/>
    <property type="project" value="InterPro"/>
</dbReference>
<gene>
    <name evidence="7" type="ORF">C8N47_101174</name>
</gene>
<sequence length="208" mass="24242">MPKHKFDISSPDHVLLLELKEGNSKAFDLIFRRYYDNLCRLCYSFIHDADTSQNLVQNVFIKLWERRFVMDKVSNLGGYLTVMVKNQIADYISDYKKHQIDSEFNTNIADYSTENEIQGREFEERLTISLAKLPPRCKQAFELSRFENLSNKEIAVKMKISVKGVEALIGRSLKLLRVELSEFLPSSKISSKNPILFFLRIARNFSCK</sequence>
<dbReference type="InterPro" id="IPR014327">
    <property type="entry name" value="RNA_pol_sigma70_bacteroid"/>
</dbReference>
<evidence type="ECO:0000256" key="3">
    <source>
        <dbReference type="ARBA" id="ARBA00023082"/>
    </source>
</evidence>
<accession>A0A2T5C6E9</accession>
<dbReference type="Pfam" id="PF04542">
    <property type="entry name" value="Sigma70_r2"/>
    <property type="match status" value="1"/>
</dbReference>
<dbReference type="CDD" id="cd06171">
    <property type="entry name" value="Sigma70_r4"/>
    <property type="match status" value="1"/>
</dbReference>
<evidence type="ECO:0000256" key="1">
    <source>
        <dbReference type="ARBA" id="ARBA00010641"/>
    </source>
</evidence>
<evidence type="ECO:0000259" key="6">
    <source>
        <dbReference type="Pfam" id="PF08281"/>
    </source>
</evidence>
<dbReference type="OrthoDB" id="9782991at2"/>
<dbReference type="Gene3D" id="1.10.10.10">
    <property type="entry name" value="Winged helix-like DNA-binding domain superfamily/Winged helix DNA-binding domain"/>
    <property type="match status" value="1"/>
</dbReference>
<keyword evidence="3" id="KW-0731">Sigma factor</keyword>
<evidence type="ECO:0000313" key="7">
    <source>
        <dbReference type="EMBL" id="PTN10525.1"/>
    </source>
</evidence>
<dbReference type="RefSeq" id="WP_107820627.1">
    <property type="nucleotide sequence ID" value="NZ_OY782574.1"/>
</dbReference>
<dbReference type="SUPFAM" id="SSF88659">
    <property type="entry name" value="Sigma3 and sigma4 domains of RNA polymerase sigma factors"/>
    <property type="match status" value="1"/>
</dbReference>
<dbReference type="PANTHER" id="PTHR43133">
    <property type="entry name" value="RNA POLYMERASE ECF-TYPE SIGMA FACTO"/>
    <property type="match status" value="1"/>
</dbReference>
<evidence type="ECO:0000256" key="4">
    <source>
        <dbReference type="ARBA" id="ARBA00023163"/>
    </source>
</evidence>
<name>A0A2T5C6E9_9BACT</name>
<dbReference type="GO" id="GO:0016987">
    <property type="term" value="F:sigma factor activity"/>
    <property type="evidence" value="ECO:0007669"/>
    <property type="project" value="UniProtKB-KW"/>
</dbReference>
<dbReference type="InterPro" id="IPR007627">
    <property type="entry name" value="RNA_pol_sigma70_r2"/>
</dbReference>
<comment type="caution">
    <text evidence="7">The sequence shown here is derived from an EMBL/GenBank/DDBJ whole genome shotgun (WGS) entry which is preliminary data.</text>
</comment>
<feature type="domain" description="RNA polymerase sigma factor 70 region 4 type 2" evidence="6">
    <location>
        <begin position="130"/>
        <end position="176"/>
    </location>
</feature>
<dbReference type="NCBIfam" id="TIGR02985">
    <property type="entry name" value="Sig70_bacteroi1"/>
    <property type="match status" value="1"/>
</dbReference>
<dbReference type="InterPro" id="IPR036388">
    <property type="entry name" value="WH-like_DNA-bd_sf"/>
</dbReference>
<dbReference type="NCBIfam" id="TIGR02937">
    <property type="entry name" value="sigma70-ECF"/>
    <property type="match status" value="1"/>
</dbReference>
<dbReference type="Pfam" id="PF08281">
    <property type="entry name" value="Sigma70_r4_2"/>
    <property type="match status" value="1"/>
</dbReference>
<dbReference type="InterPro" id="IPR013324">
    <property type="entry name" value="RNA_pol_sigma_r3/r4-like"/>
</dbReference>
<evidence type="ECO:0000256" key="2">
    <source>
        <dbReference type="ARBA" id="ARBA00023015"/>
    </source>
</evidence>
<proteinExistence type="inferred from homology"/>
<evidence type="ECO:0000259" key="5">
    <source>
        <dbReference type="Pfam" id="PF04542"/>
    </source>
</evidence>
<keyword evidence="4" id="KW-0804">Transcription</keyword>
<comment type="similarity">
    <text evidence="1">Belongs to the sigma-70 factor family. ECF subfamily.</text>
</comment>